<evidence type="ECO:0000313" key="1">
    <source>
        <dbReference type="EMBL" id="EDV92991.1"/>
    </source>
</evidence>
<protein>
    <submittedName>
        <fullName evidence="1">GH18524</fullName>
    </submittedName>
</protein>
<sequence>MMQMVDPILKLIGMLMRCTRKEIRRINQRRTANGSPKMQMGNLLHLLNNLVEVVLLLFQLYGLQSKTLLYLSCYPHQWSNSRTSTINLQLG</sequence>
<dbReference type="HOGENOM" id="CLU_2429345_0_0_1"/>
<accession>B4JIB0</accession>
<name>B4JIB0_DROGR</name>
<evidence type="ECO:0000313" key="2">
    <source>
        <dbReference type="Proteomes" id="UP000001070"/>
    </source>
</evidence>
<organism evidence="2">
    <name type="scientific">Drosophila grimshawi</name>
    <name type="common">Hawaiian fruit fly</name>
    <name type="synonym">Idiomyia grimshawi</name>
    <dbReference type="NCBI Taxonomy" id="7222"/>
    <lineage>
        <taxon>Eukaryota</taxon>
        <taxon>Metazoa</taxon>
        <taxon>Ecdysozoa</taxon>
        <taxon>Arthropoda</taxon>
        <taxon>Hexapoda</taxon>
        <taxon>Insecta</taxon>
        <taxon>Pterygota</taxon>
        <taxon>Neoptera</taxon>
        <taxon>Endopterygota</taxon>
        <taxon>Diptera</taxon>
        <taxon>Brachycera</taxon>
        <taxon>Muscomorpha</taxon>
        <taxon>Ephydroidea</taxon>
        <taxon>Drosophilidae</taxon>
        <taxon>Drosophila</taxon>
        <taxon>Hawaiian Drosophila</taxon>
    </lineage>
</organism>
<dbReference type="InParanoid" id="B4JIB0"/>
<dbReference type="AlphaFoldDB" id="B4JIB0"/>
<reference evidence="1 2" key="1">
    <citation type="journal article" date="2007" name="Nature">
        <title>Evolution of genes and genomes on the Drosophila phylogeny.</title>
        <authorList>
            <consortium name="Drosophila 12 Genomes Consortium"/>
            <person name="Clark A.G."/>
            <person name="Eisen M.B."/>
            <person name="Smith D.R."/>
            <person name="Bergman C.M."/>
            <person name="Oliver B."/>
            <person name="Markow T.A."/>
            <person name="Kaufman T.C."/>
            <person name="Kellis M."/>
            <person name="Gelbart W."/>
            <person name="Iyer V.N."/>
            <person name="Pollard D.A."/>
            <person name="Sackton T.B."/>
            <person name="Larracuente A.M."/>
            <person name="Singh N.D."/>
            <person name="Abad J.P."/>
            <person name="Abt D.N."/>
            <person name="Adryan B."/>
            <person name="Aguade M."/>
            <person name="Akashi H."/>
            <person name="Anderson W.W."/>
            <person name="Aquadro C.F."/>
            <person name="Ardell D.H."/>
            <person name="Arguello R."/>
            <person name="Artieri C.G."/>
            <person name="Barbash D.A."/>
            <person name="Barker D."/>
            <person name="Barsanti P."/>
            <person name="Batterham P."/>
            <person name="Batzoglou S."/>
            <person name="Begun D."/>
            <person name="Bhutkar A."/>
            <person name="Blanco E."/>
            <person name="Bosak S.A."/>
            <person name="Bradley R.K."/>
            <person name="Brand A.D."/>
            <person name="Brent M.R."/>
            <person name="Brooks A.N."/>
            <person name="Brown R.H."/>
            <person name="Butlin R.K."/>
            <person name="Caggese C."/>
            <person name="Calvi B.R."/>
            <person name="Bernardo de Carvalho A."/>
            <person name="Caspi A."/>
            <person name="Castrezana S."/>
            <person name="Celniker S.E."/>
            <person name="Chang J.L."/>
            <person name="Chapple C."/>
            <person name="Chatterji S."/>
            <person name="Chinwalla A."/>
            <person name="Civetta A."/>
            <person name="Clifton S.W."/>
            <person name="Comeron J.M."/>
            <person name="Costello J.C."/>
            <person name="Coyne J.A."/>
            <person name="Daub J."/>
            <person name="David R.G."/>
            <person name="Delcher A.L."/>
            <person name="Delehaunty K."/>
            <person name="Do C.B."/>
            <person name="Ebling H."/>
            <person name="Edwards K."/>
            <person name="Eickbush T."/>
            <person name="Evans J.D."/>
            <person name="Filipski A."/>
            <person name="Findeiss S."/>
            <person name="Freyhult E."/>
            <person name="Fulton L."/>
            <person name="Fulton R."/>
            <person name="Garcia A.C."/>
            <person name="Gardiner A."/>
            <person name="Garfield D.A."/>
            <person name="Garvin B.E."/>
            <person name="Gibson G."/>
            <person name="Gilbert D."/>
            <person name="Gnerre S."/>
            <person name="Godfrey J."/>
            <person name="Good R."/>
            <person name="Gotea V."/>
            <person name="Gravely B."/>
            <person name="Greenberg A.J."/>
            <person name="Griffiths-Jones S."/>
            <person name="Gross S."/>
            <person name="Guigo R."/>
            <person name="Gustafson E.A."/>
            <person name="Haerty W."/>
            <person name="Hahn M.W."/>
            <person name="Halligan D.L."/>
            <person name="Halpern A.L."/>
            <person name="Halter G.M."/>
            <person name="Han M.V."/>
            <person name="Heger A."/>
            <person name="Hillier L."/>
            <person name="Hinrichs A.S."/>
            <person name="Holmes I."/>
            <person name="Hoskins R.A."/>
            <person name="Hubisz M.J."/>
            <person name="Hultmark D."/>
            <person name="Huntley M.A."/>
            <person name="Jaffe D.B."/>
            <person name="Jagadeeshan S."/>
            <person name="Jeck W.R."/>
            <person name="Johnson J."/>
            <person name="Jones C.D."/>
            <person name="Jordan W.C."/>
            <person name="Karpen G.H."/>
            <person name="Kataoka E."/>
            <person name="Keightley P.D."/>
            <person name="Kheradpour P."/>
            <person name="Kirkness E.F."/>
            <person name="Koerich L.B."/>
            <person name="Kristiansen K."/>
            <person name="Kudrna D."/>
            <person name="Kulathinal R.J."/>
            <person name="Kumar S."/>
            <person name="Kwok R."/>
            <person name="Lander E."/>
            <person name="Langley C.H."/>
            <person name="Lapoint R."/>
            <person name="Lazzaro B.P."/>
            <person name="Lee S.J."/>
            <person name="Levesque L."/>
            <person name="Li R."/>
            <person name="Lin C.F."/>
            <person name="Lin M.F."/>
            <person name="Lindblad-Toh K."/>
            <person name="Llopart A."/>
            <person name="Long M."/>
            <person name="Low L."/>
            <person name="Lozovsky E."/>
            <person name="Lu J."/>
            <person name="Luo M."/>
            <person name="Machado C.A."/>
            <person name="Makalowski W."/>
            <person name="Marzo M."/>
            <person name="Matsuda M."/>
            <person name="Matzkin L."/>
            <person name="McAllister B."/>
            <person name="McBride C.S."/>
            <person name="McKernan B."/>
            <person name="McKernan K."/>
            <person name="Mendez-Lago M."/>
            <person name="Minx P."/>
            <person name="Mollenhauer M.U."/>
            <person name="Montooth K."/>
            <person name="Mount S.M."/>
            <person name="Mu X."/>
            <person name="Myers E."/>
            <person name="Negre B."/>
            <person name="Newfeld S."/>
            <person name="Nielsen R."/>
            <person name="Noor M.A."/>
            <person name="O'Grady P."/>
            <person name="Pachter L."/>
            <person name="Papaceit M."/>
            <person name="Parisi M.J."/>
            <person name="Parisi M."/>
            <person name="Parts L."/>
            <person name="Pedersen J.S."/>
            <person name="Pesole G."/>
            <person name="Phillippy A.M."/>
            <person name="Ponting C.P."/>
            <person name="Pop M."/>
            <person name="Porcelli D."/>
            <person name="Powell J.R."/>
            <person name="Prohaska S."/>
            <person name="Pruitt K."/>
            <person name="Puig M."/>
            <person name="Quesneville H."/>
            <person name="Ram K.R."/>
            <person name="Rand D."/>
            <person name="Rasmussen M.D."/>
            <person name="Reed L.K."/>
            <person name="Reenan R."/>
            <person name="Reily A."/>
            <person name="Remington K.A."/>
            <person name="Rieger T.T."/>
            <person name="Ritchie M.G."/>
            <person name="Robin C."/>
            <person name="Rogers Y.H."/>
            <person name="Rohde C."/>
            <person name="Rozas J."/>
            <person name="Rubenfield M.J."/>
            <person name="Ruiz A."/>
            <person name="Russo S."/>
            <person name="Salzberg S.L."/>
            <person name="Sanchez-Gracia A."/>
            <person name="Saranga D.J."/>
            <person name="Sato H."/>
            <person name="Schaeffer S.W."/>
            <person name="Schatz M.C."/>
            <person name="Schlenke T."/>
            <person name="Schwartz R."/>
            <person name="Segarra C."/>
            <person name="Singh R.S."/>
            <person name="Sirot L."/>
            <person name="Sirota M."/>
            <person name="Sisneros N.B."/>
            <person name="Smith C.D."/>
            <person name="Smith T.F."/>
            <person name="Spieth J."/>
            <person name="Stage D.E."/>
            <person name="Stark A."/>
            <person name="Stephan W."/>
            <person name="Strausberg R.L."/>
            <person name="Strempel S."/>
            <person name="Sturgill D."/>
            <person name="Sutton G."/>
            <person name="Sutton G.G."/>
            <person name="Tao W."/>
            <person name="Teichmann S."/>
            <person name="Tobari Y.N."/>
            <person name="Tomimura Y."/>
            <person name="Tsolas J.M."/>
            <person name="Valente V.L."/>
            <person name="Venter E."/>
            <person name="Venter J.C."/>
            <person name="Vicario S."/>
            <person name="Vieira F.G."/>
            <person name="Vilella A.J."/>
            <person name="Villasante A."/>
            <person name="Walenz B."/>
            <person name="Wang J."/>
            <person name="Wasserman M."/>
            <person name="Watts T."/>
            <person name="Wilson D."/>
            <person name="Wilson R.K."/>
            <person name="Wing R.A."/>
            <person name="Wolfner M.F."/>
            <person name="Wong A."/>
            <person name="Wong G.K."/>
            <person name="Wu C.I."/>
            <person name="Wu G."/>
            <person name="Yamamoto D."/>
            <person name="Yang H.P."/>
            <person name="Yang S.P."/>
            <person name="Yorke J.A."/>
            <person name="Yoshida K."/>
            <person name="Zdobnov E."/>
            <person name="Zhang P."/>
            <person name="Zhang Y."/>
            <person name="Zimin A.V."/>
            <person name="Baldwin J."/>
            <person name="Abdouelleil A."/>
            <person name="Abdulkadir J."/>
            <person name="Abebe A."/>
            <person name="Abera B."/>
            <person name="Abreu J."/>
            <person name="Acer S.C."/>
            <person name="Aftuck L."/>
            <person name="Alexander A."/>
            <person name="An P."/>
            <person name="Anderson E."/>
            <person name="Anderson S."/>
            <person name="Arachi H."/>
            <person name="Azer M."/>
            <person name="Bachantsang P."/>
            <person name="Barry A."/>
            <person name="Bayul T."/>
            <person name="Berlin A."/>
            <person name="Bessette D."/>
            <person name="Bloom T."/>
            <person name="Blye J."/>
            <person name="Boguslavskiy L."/>
            <person name="Bonnet C."/>
            <person name="Boukhgalter B."/>
            <person name="Bourzgui I."/>
            <person name="Brown A."/>
            <person name="Cahill P."/>
            <person name="Channer S."/>
            <person name="Cheshatsang Y."/>
            <person name="Chuda L."/>
            <person name="Citroen M."/>
            <person name="Collymore A."/>
            <person name="Cooke P."/>
            <person name="Costello M."/>
            <person name="D'Aco K."/>
            <person name="Daza R."/>
            <person name="De Haan G."/>
            <person name="DeGray S."/>
            <person name="DeMaso C."/>
            <person name="Dhargay N."/>
            <person name="Dooley K."/>
            <person name="Dooley E."/>
            <person name="Doricent M."/>
            <person name="Dorje P."/>
            <person name="Dorjee K."/>
            <person name="Dupes A."/>
            <person name="Elong R."/>
            <person name="Falk J."/>
            <person name="Farina A."/>
            <person name="Faro S."/>
            <person name="Ferguson D."/>
            <person name="Fisher S."/>
            <person name="Foley C.D."/>
            <person name="Franke A."/>
            <person name="Friedrich D."/>
            <person name="Gadbois L."/>
            <person name="Gearin G."/>
            <person name="Gearin C.R."/>
            <person name="Giannoukos G."/>
            <person name="Goode T."/>
            <person name="Graham J."/>
            <person name="Grandbois E."/>
            <person name="Grewal S."/>
            <person name="Gyaltsen K."/>
            <person name="Hafez N."/>
            <person name="Hagos B."/>
            <person name="Hall J."/>
            <person name="Henson C."/>
            <person name="Hollinger A."/>
            <person name="Honan T."/>
            <person name="Huard M.D."/>
            <person name="Hughes L."/>
            <person name="Hurhula B."/>
            <person name="Husby M.E."/>
            <person name="Kamat A."/>
            <person name="Kanga B."/>
            <person name="Kashin S."/>
            <person name="Khazanovich D."/>
            <person name="Kisner P."/>
            <person name="Lance K."/>
            <person name="Lara M."/>
            <person name="Lee W."/>
            <person name="Lennon N."/>
            <person name="Letendre F."/>
            <person name="LeVine R."/>
            <person name="Lipovsky A."/>
            <person name="Liu X."/>
            <person name="Liu J."/>
            <person name="Liu S."/>
            <person name="Lokyitsang T."/>
            <person name="Lokyitsang Y."/>
            <person name="Lubonja R."/>
            <person name="Lui A."/>
            <person name="MacDonald P."/>
            <person name="Magnisalis V."/>
            <person name="Maru K."/>
            <person name="Matthews C."/>
            <person name="McCusker W."/>
            <person name="McDonough S."/>
            <person name="Mehta T."/>
            <person name="Meldrim J."/>
            <person name="Meneus L."/>
            <person name="Mihai O."/>
            <person name="Mihalev A."/>
            <person name="Mihova T."/>
            <person name="Mittelman R."/>
            <person name="Mlenga V."/>
            <person name="Montmayeur A."/>
            <person name="Mulrain L."/>
            <person name="Navidi A."/>
            <person name="Naylor J."/>
            <person name="Negash T."/>
            <person name="Nguyen T."/>
            <person name="Nguyen N."/>
            <person name="Nicol R."/>
            <person name="Norbu C."/>
            <person name="Norbu N."/>
            <person name="Novod N."/>
            <person name="O'Neill B."/>
            <person name="Osman S."/>
            <person name="Markiewicz E."/>
            <person name="Oyono O.L."/>
            <person name="Patti C."/>
            <person name="Phunkhang P."/>
            <person name="Pierre F."/>
            <person name="Priest M."/>
            <person name="Raghuraman S."/>
            <person name="Rege F."/>
            <person name="Reyes R."/>
            <person name="Rise C."/>
            <person name="Rogov P."/>
            <person name="Ross K."/>
            <person name="Ryan E."/>
            <person name="Settipalli S."/>
            <person name="Shea T."/>
            <person name="Sherpa N."/>
            <person name="Shi L."/>
            <person name="Shih D."/>
            <person name="Sparrow T."/>
            <person name="Spaulding J."/>
            <person name="Stalker J."/>
            <person name="Stange-Thomann N."/>
            <person name="Stavropoulos S."/>
            <person name="Stone C."/>
            <person name="Strader C."/>
            <person name="Tesfaye S."/>
            <person name="Thomson T."/>
            <person name="Thoulutsang Y."/>
            <person name="Thoulutsang D."/>
            <person name="Topham K."/>
            <person name="Topping I."/>
            <person name="Tsamla T."/>
            <person name="Vassiliev H."/>
            <person name="Vo A."/>
            <person name="Wangchuk T."/>
            <person name="Wangdi T."/>
            <person name="Weiand M."/>
            <person name="Wilkinson J."/>
            <person name="Wilson A."/>
            <person name="Yadav S."/>
            <person name="Young G."/>
            <person name="Yu Q."/>
            <person name="Zembek L."/>
            <person name="Zhong D."/>
            <person name="Zimmer A."/>
            <person name="Zwirko Z."/>
            <person name="Jaffe D.B."/>
            <person name="Alvarez P."/>
            <person name="Brockman W."/>
            <person name="Butler J."/>
            <person name="Chin C."/>
            <person name="Gnerre S."/>
            <person name="Grabherr M."/>
            <person name="Kleber M."/>
            <person name="Mauceli E."/>
            <person name="MacCallum I."/>
        </authorList>
    </citation>
    <scope>NUCLEOTIDE SEQUENCE [LARGE SCALE GENOMIC DNA]</scope>
    <source>
        <strain evidence="2">Tucson 15287-2541.00</strain>
    </source>
</reference>
<dbReference type="Proteomes" id="UP000001070">
    <property type="component" value="Unassembled WGS sequence"/>
</dbReference>
<gene>
    <name evidence="1" type="primary">Dgri\GH18524</name>
    <name evidence="1" type="ORF">Dgri_GH18524</name>
</gene>
<dbReference type="EMBL" id="CH916369">
    <property type="protein sequence ID" value="EDV92991.1"/>
    <property type="molecule type" value="Genomic_DNA"/>
</dbReference>
<keyword evidence="2" id="KW-1185">Reference proteome</keyword>
<proteinExistence type="predicted"/>